<gene>
    <name evidence="1" type="ORF">PENSUB_11110</name>
</gene>
<accession>A0A1Q5T5X2</accession>
<name>A0A1Q5T5X2_9EURO</name>
<dbReference type="Gene3D" id="3.90.190.10">
    <property type="entry name" value="Protein tyrosine phosphatase superfamily"/>
    <property type="match status" value="1"/>
</dbReference>
<evidence type="ECO:0000313" key="2">
    <source>
        <dbReference type="Proteomes" id="UP000186955"/>
    </source>
</evidence>
<keyword evidence="2" id="KW-1185">Reference proteome</keyword>
<dbReference type="InterPro" id="IPR029021">
    <property type="entry name" value="Prot-tyrosine_phosphatase-like"/>
</dbReference>
<dbReference type="STRING" id="1316194.A0A1Q5T5X2"/>
<reference evidence="1 2" key="1">
    <citation type="submission" date="2016-10" db="EMBL/GenBank/DDBJ databases">
        <title>Genome sequence of the ascomycete fungus Penicillium subrubescens.</title>
        <authorList>
            <person name="De Vries R.P."/>
            <person name="Peng M."/>
            <person name="Dilokpimol A."/>
            <person name="Hilden K."/>
            <person name="Makela M.R."/>
            <person name="Grigoriev I."/>
            <person name="Riley R."/>
            <person name="Granchi Z."/>
        </authorList>
    </citation>
    <scope>NUCLEOTIDE SEQUENCE [LARGE SCALE GENOMIC DNA]</scope>
    <source>
        <strain evidence="1 2">CBS 132785</strain>
    </source>
</reference>
<protein>
    <submittedName>
        <fullName evidence="1">Uncharacterized protein</fullName>
    </submittedName>
</protein>
<comment type="caution">
    <text evidence="1">The sequence shown here is derived from an EMBL/GenBank/DDBJ whole genome shotgun (WGS) entry which is preliminary data.</text>
</comment>
<dbReference type="AlphaFoldDB" id="A0A1Q5T5X2"/>
<dbReference type="Proteomes" id="UP000186955">
    <property type="component" value="Unassembled WGS sequence"/>
</dbReference>
<evidence type="ECO:0000313" key="1">
    <source>
        <dbReference type="EMBL" id="OKO95598.1"/>
    </source>
</evidence>
<sequence length="86" mass="10043">MIAYLMRKLNMQQADVLNFVQTKQKAKPSSNRTRQLQVWEDVEFHLWENEERTIPKPAYKAFMEHVAALLRQKGLTGNESLAPQSL</sequence>
<dbReference type="EMBL" id="MNBE01000702">
    <property type="protein sequence ID" value="OKO95598.1"/>
    <property type="molecule type" value="Genomic_DNA"/>
</dbReference>
<organism evidence="1 2">
    <name type="scientific">Penicillium subrubescens</name>
    <dbReference type="NCBI Taxonomy" id="1316194"/>
    <lineage>
        <taxon>Eukaryota</taxon>
        <taxon>Fungi</taxon>
        <taxon>Dikarya</taxon>
        <taxon>Ascomycota</taxon>
        <taxon>Pezizomycotina</taxon>
        <taxon>Eurotiomycetes</taxon>
        <taxon>Eurotiomycetidae</taxon>
        <taxon>Eurotiales</taxon>
        <taxon>Aspergillaceae</taxon>
        <taxon>Penicillium</taxon>
    </lineage>
</organism>
<proteinExistence type="predicted"/>